<feature type="transmembrane region" description="Helical" evidence="2">
    <location>
        <begin position="79"/>
        <end position="99"/>
    </location>
</feature>
<feature type="transmembrane region" description="Helical" evidence="2">
    <location>
        <begin position="389"/>
        <end position="413"/>
    </location>
</feature>
<feature type="transmembrane region" description="Helical" evidence="2">
    <location>
        <begin position="255"/>
        <end position="282"/>
    </location>
</feature>
<dbReference type="OrthoDB" id="4409276at2"/>
<evidence type="ECO:0000313" key="4">
    <source>
        <dbReference type="Proteomes" id="UP000254569"/>
    </source>
</evidence>
<dbReference type="Proteomes" id="UP000254569">
    <property type="component" value="Unassembled WGS sequence"/>
</dbReference>
<keyword evidence="4" id="KW-1185">Reference proteome</keyword>
<evidence type="ECO:0000313" key="3">
    <source>
        <dbReference type="EMBL" id="SUE15455.1"/>
    </source>
</evidence>
<evidence type="ECO:0000256" key="2">
    <source>
        <dbReference type="SAM" id="Phobius"/>
    </source>
</evidence>
<dbReference type="PANTHER" id="PTHR37422">
    <property type="entry name" value="TEICHURONIC ACID BIOSYNTHESIS PROTEIN TUAE"/>
    <property type="match status" value="1"/>
</dbReference>
<keyword evidence="2" id="KW-0812">Transmembrane</keyword>
<accession>A0A379M233</accession>
<keyword evidence="2" id="KW-1133">Transmembrane helix</keyword>
<protein>
    <submittedName>
        <fullName evidence="3">Hypothetical membrane protein</fullName>
    </submittedName>
</protein>
<name>A0A379M233_9NOCA</name>
<evidence type="ECO:0000256" key="1">
    <source>
        <dbReference type="SAM" id="MobiDB-lite"/>
    </source>
</evidence>
<feature type="transmembrane region" description="Helical" evidence="2">
    <location>
        <begin position="134"/>
        <end position="155"/>
    </location>
</feature>
<dbReference type="PANTHER" id="PTHR37422:SF13">
    <property type="entry name" value="LIPOPOLYSACCHARIDE BIOSYNTHESIS PROTEIN PA4999-RELATED"/>
    <property type="match status" value="1"/>
</dbReference>
<dbReference type="AlphaFoldDB" id="A0A379M233"/>
<feature type="transmembrane region" description="Helical" evidence="2">
    <location>
        <begin position="357"/>
        <end position="377"/>
    </location>
</feature>
<keyword evidence="2" id="KW-0472">Membrane</keyword>
<proteinExistence type="predicted"/>
<organism evidence="3 4">
    <name type="scientific">Rhodococcus gordoniae</name>
    <dbReference type="NCBI Taxonomy" id="223392"/>
    <lineage>
        <taxon>Bacteria</taxon>
        <taxon>Bacillati</taxon>
        <taxon>Actinomycetota</taxon>
        <taxon>Actinomycetes</taxon>
        <taxon>Mycobacteriales</taxon>
        <taxon>Nocardiaceae</taxon>
        <taxon>Rhodococcus</taxon>
    </lineage>
</organism>
<feature type="transmembrane region" description="Helical" evidence="2">
    <location>
        <begin position="216"/>
        <end position="249"/>
    </location>
</feature>
<feature type="transmembrane region" description="Helical" evidence="2">
    <location>
        <begin position="105"/>
        <end position="122"/>
    </location>
</feature>
<dbReference type="InterPro" id="IPR051533">
    <property type="entry name" value="WaaL-like"/>
</dbReference>
<dbReference type="RefSeq" id="WP_147290697.1">
    <property type="nucleotide sequence ID" value="NZ_LPZN01000015.1"/>
</dbReference>
<dbReference type="EMBL" id="UGVI01000001">
    <property type="protein sequence ID" value="SUE15455.1"/>
    <property type="molecule type" value="Genomic_DNA"/>
</dbReference>
<feature type="transmembrane region" description="Helical" evidence="2">
    <location>
        <begin position="188"/>
        <end position="207"/>
    </location>
</feature>
<feature type="region of interest" description="Disordered" evidence="1">
    <location>
        <begin position="442"/>
        <end position="466"/>
    </location>
</feature>
<reference evidence="3 4" key="1">
    <citation type="submission" date="2018-06" db="EMBL/GenBank/DDBJ databases">
        <authorList>
            <consortium name="Pathogen Informatics"/>
            <person name="Doyle S."/>
        </authorList>
    </citation>
    <scope>NUCLEOTIDE SEQUENCE [LARGE SCALE GENOMIC DNA]</scope>
    <source>
        <strain evidence="3 4">NCTC13296</strain>
    </source>
</reference>
<gene>
    <name evidence="3" type="ORF">NCTC13296_02317</name>
</gene>
<sequence>MTTPVLLLALPAVIALFALLYLRAQNGLLIVAALTPLHGLLTIVPGGQALAPWKEGVLLLTLAATFVSPYRRRLPAPSYPWWPAVAAWVAMGVLSALAVSGLAGITALKITYFYLVIPVILWRAPFDARDRDRLVTIVMGMGVLTAVVGLAQQVIGGERLAELGYRWDEHLRTTGGILRSFSTFTTPFAFGLFVMISLIVGCAVAFADPHRLRNKVFLCATPIMLLGMGVTIVRASYIGLAVALLWFAIHRYRALFLAFGSIAALVPIVLVAAPSSVLATLFSSSSLGERGDGWSQTMSSLWVHPFGQGLGATGSAASKNLGDGNPMLSDLSLHAAVQFGFMPYQPDNYYMKLAVELGPLGVWLFVLVLVCAAVSTLRASRIMSGQDAALALGVSGTIVAAAIASTVATYLEIFPLDVYFWLLLGTVGCALTQRWSLHRNLPPTSDSAPSHSVRPVVASRPTSGNS</sequence>